<evidence type="ECO:0000313" key="2">
    <source>
        <dbReference type="Proteomes" id="UP001320706"/>
    </source>
</evidence>
<keyword evidence="2" id="KW-1185">Reference proteome</keyword>
<dbReference type="EMBL" id="JAMKPW020000043">
    <property type="protein sequence ID" value="KAK8194235.1"/>
    <property type="molecule type" value="Genomic_DNA"/>
</dbReference>
<comment type="caution">
    <text evidence="1">The sequence shown here is derived from an EMBL/GenBank/DDBJ whole genome shotgun (WGS) entry which is preliminary data.</text>
</comment>
<evidence type="ECO:0000313" key="1">
    <source>
        <dbReference type="EMBL" id="KAK8194235.1"/>
    </source>
</evidence>
<accession>A0ACC3S625</accession>
<gene>
    <name evidence="1" type="ORF">M8818_007423</name>
</gene>
<sequence>MARSCRQARCDLLQGFTSFIMNTEEYSVAKDSSPDAGLGRLPATRRSDTTGSDLEKASCGTSSAAQGKSTTFLMIR</sequence>
<proteinExistence type="predicted"/>
<organism evidence="1 2">
    <name type="scientific">Zalaria obscura</name>
    <dbReference type="NCBI Taxonomy" id="2024903"/>
    <lineage>
        <taxon>Eukaryota</taxon>
        <taxon>Fungi</taxon>
        <taxon>Dikarya</taxon>
        <taxon>Ascomycota</taxon>
        <taxon>Pezizomycotina</taxon>
        <taxon>Dothideomycetes</taxon>
        <taxon>Dothideomycetidae</taxon>
        <taxon>Dothideales</taxon>
        <taxon>Zalariaceae</taxon>
        <taxon>Zalaria</taxon>
    </lineage>
</organism>
<name>A0ACC3S625_9PEZI</name>
<dbReference type="Proteomes" id="UP001320706">
    <property type="component" value="Unassembled WGS sequence"/>
</dbReference>
<protein>
    <submittedName>
        <fullName evidence="1">Uncharacterized protein</fullName>
    </submittedName>
</protein>
<reference evidence="1" key="1">
    <citation type="submission" date="2024-02" db="EMBL/GenBank/DDBJ databases">
        <title>Metagenome Assembled Genome of Zalaria obscura JY119.</title>
        <authorList>
            <person name="Vighnesh L."/>
            <person name="Jagadeeshwari U."/>
            <person name="Venkata Ramana C."/>
            <person name="Sasikala C."/>
        </authorList>
    </citation>
    <scope>NUCLEOTIDE SEQUENCE</scope>
    <source>
        <strain evidence="1">JY119</strain>
    </source>
</reference>